<feature type="transmembrane region" description="Helical" evidence="5">
    <location>
        <begin position="126"/>
        <end position="148"/>
    </location>
</feature>
<feature type="transmembrane region" description="Helical" evidence="5">
    <location>
        <begin position="344"/>
        <end position="365"/>
    </location>
</feature>
<dbReference type="InterPro" id="IPR011701">
    <property type="entry name" value="MFS"/>
</dbReference>
<dbReference type="Gene3D" id="1.20.1250.20">
    <property type="entry name" value="MFS general substrate transporter like domains"/>
    <property type="match status" value="1"/>
</dbReference>
<evidence type="ECO:0000256" key="4">
    <source>
        <dbReference type="ARBA" id="ARBA00023136"/>
    </source>
</evidence>
<dbReference type="AlphaFoldDB" id="A0A7K1FI84"/>
<feature type="domain" description="Major facilitator superfamily (MFS) profile" evidence="6">
    <location>
        <begin position="1"/>
        <end position="487"/>
    </location>
</feature>
<accession>A0A7K1FI84</accession>
<keyword evidence="3 5" id="KW-1133">Transmembrane helix</keyword>
<evidence type="ECO:0000256" key="3">
    <source>
        <dbReference type="ARBA" id="ARBA00022989"/>
    </source>
</evidence>
<dbReference type="Gene3D" id="1.20.1720.10">
    <property type="entry name" value="Multidrug resistance protein D"/>
    <property type="match status" value="1"/>
</dbReference>
<dbReference type="InterPro" id="IPR036259">
    <property type="entry name" value="MFS_trans_sf"/>
</dbReference>
<feature type="transmembrane region" description="Helical" evidence="5">
    <location>
        <begin position="89"/>
        <end position="114"/>
    </location>
</feature>
<dbReference type="Proteomes" id="UP000460221">
    <property type="component" value="Unassembled WGS sequence"/>
</dbReference>
<protein>
    <submittedName>
        <fullName evidence="7">MFS transporter</fullName>
    </submittedName>
</protein>
<feature type="transmembrane region" description="Helical" evidence="5">
    <location>
        <begin position="253"/>
        <end position="276"/>
    </location>
</feature>
<dbReference type="PANTHER" id="PTHR42718">
    <property type="entry name" value="MAJOR FACILITATOR SUPERFAMILY MULTIDRUG TRANSPORTER MFSC"/>
    <property type="match status" value="1"/>
</dbReference>
<evidence type="ECO:0000256" key="1">
    <source>
        <dbReference type="ARBA" id="ARBA00004651"/>
    </source>
</evidence>
<dbReference type="PANTHER" id="PTHR42718:SF49">
    <property type="entry name" value="EXPORT PROTEIN"/>
    <property type="match status" value="1"/>
</dbReference>
<feature type="transmembrane region" description="Helical" evidence="5">
    <location>
        <begin position="34"/>
        <end position="51"/>
    </location>
</feature>
<gene>
    <name evidence="7" type="ORF">GIS00_07760</name>
</gene>
<feature type="transmembrane region" description="Helical" evidence="5">
    <location>
        <begin position="318"/>
        <end position="338"/>
    </location>
</feature>
<evidence type="ECO:0000256" key="5">
    <source>
        <dbReference type="SAM" id="Phobius"/>
    </source>
</evidence>
<feature type="transmembrane region" description="Helical" evidence="5">
    <location>
        <begin position="460"/>
        <end position="482"/>
    </location>
</feature>
<feature type="transmembrane region" description="Helical" evidence="5">
    <location>
        <begin position="288"/>
        <end position="306"/>
    </location>
</feature>
<feature type="transmembrane region" description="Helical" evidence="5">
    <location>
        <begin position="184"/>
        <end position="202"/>
    </location>
</feature>
<comment type="caution">
    <text evidence="7">The sequence shown here is derived from an EMBL/GenBank/DDBJ whole genome shotgun (WGS) entry which is preliminary data.</text>
</comment>
<keyword evidence="8" id="KW-1185">Reference proteome</keyword>
<organism evidence="7 8">
    <name type="scientific">Nakamurella alba</name>
    <dbReference type="NCBI Taxonomy" id="2665158"/>
    <lineage>
        <taxon>Bacteria</taxon>
        <taxon>Bacillati</taxon>
        <taxon>Actinomycetota</taxon>
        <taxon>Actinomycetes</taxon>
        <taxon>Nakamurellales</taxon>
        <taxon>Nakamurellaceae</taxon>
        <taxon>Nakamurella</taxon>
    </lineage>
</organism>
<keyword evidence="2 5" id="KW-0812">Transmembrane</keyword>
<evidence type="ECO:0000259" key="6">
    <source>
        <dbReference type="PROSITE" id="PS50850"/>
    </source>
</evidence>
<feature type="transmembrane region" description="Helical" evidence="5">
    <location>
        <begin position="214"/>
        <end position="232"/>
    </location>
</feature>
<dbReference type="SUPFAM" id="SSF103473">
    <property type="entry name" value="MFS general substrate transporter"/>
    <property type="match status" value="1"/>
</dbReference>
<name>A0A7K1FI84_9ACTN</name>
<dbReference type="GO" id="GO:0022857">
    <property type="term" value="F:transmembrane transporter activity"/>
    <property type="evidence" value="ECO:0007669"/>
    <property type="project" value="InterPro"/>
</dbReference>
<dbReference type="PROSITE" id="PS50850">
    <property type="entry name" value="MFS"/>
    <property type="match status" value="1"/>
</dbReference>
<dbReference type="CDD" id="cd17321">
    <property type="entry name" value="MFS_MMR_MDR_like"/>
    <property type="match status" value="1"/>
</dbReference>
<feature type="transmembrane region" description="Helical" evidence="5">
    <location>
        <begin position="386"/>
        <end position="406"/>
    </location>
</feature>
<dbReference type="EMBL" id="WLYK01000001">
    <property type="protein sequence ID" value="MTD13835.1"/>
    <property type="molecule type" value="Genomic_DNA"/>
</dbReference>
<reference evidence="7 8" key="1">
    <citation type="submission" date="2019-11" db="EMBL/GenBank/DDBJ databases">
        <authorList>
            <person name="Jiang L.-Q."/>
        </authorList>
    </citation>
    <scope>NUCLEOTIDE SEQUENCE [LARGE SCALE GENOMIC DNA]</scope>
    <source>
        <strain evidence="7 8">YIM 132087</strain>
    </source>
</reference>
<evidence type="ECO:0000313" key="8">
    <source>
        <dbReference type="Proteomes" id="UP000460221"/>
    </source>
</evidence>
<dbReference type="InterPro" id="IPR020846">
    <property type="entry name" value="MFS_dom"/>
</dbReference>
<dbReference type="Pfam" id="PF07690">
    <property type="entry name" value="MFS_1"/>
    <property type="match status" value="1"/>
</dbReference>
<feature type="transmembrane region" description="Helical" evidence="5">
    <location>
        <begin position="63"/>
        <end position="83"/>
    </location>
</feature>
<keyword evidence="4 5" id="KW-0472">Membrane</keyword>
<evidence type="ECO:0000256" key="2">
    <source>
        <dbReference type="ARBA" id="ARBA00022692"/>
    </source>
</evidence>
<sequence>MLFAVAMTFIDQTIVAIAAPDLSGELGLSRGGSQWVINAYLVALAAGFAFFGRLADVVGSKRMVLIGIIGFAATSALCGATPTGDLASAWIITFRALQGLSAAVMFPAALAVVVASFPVQERGKALAIFFGVSGGLTAIGPIAGGYLTQWTWRSIFWINIPVAVVAVVLTVMAGISSHGRKEPIDVPGAVLIAAGMAFSVLGLEQAGTWGWGDWRTIACIVGGLVLLAWFVAVERRTEHPLIKLRIFNDRAFAVDNAVLFFSMIAFVPVFFFASVYAQVALGYDANNAGLYLLCFFGGFAPAAQVAGRMLDSRGAKPCLLIGGVLGTAGFAIWASMLTDLSLGSQWWAIVLSGAGIGFILGPASTDAVNRAIGASYGEVTGISQTLRNYGSALGMAVLGTLLSQVFTSRLTSTLIGAGVPADQAATIAGESASQGAGGSAGASGSIPQALQQAVAMDFAVATRAVIIGMAVVLAISFLLAFLHPGGRVTEESTSPAAPVPENA</sequence>
<evidence type="ECO:0000313" key="7">
    <source>
        <dbReference type="EMBL" id="MTD13835.1"/>
    </source>
</evidence>
<dbReference type="GO" id="GO:0005886">
    <property type="term" value="C:plasma membrane"/>
    <property type="evidence" value="ECO:0007669"/>
    <property type="project" value="UniProtKB-SubCell"/>
</dbReference>
<comment type="subcellular location">
    <subcellularLocation>
        <location evidence="1">Cell membrane</location>
        <topology evidence="1">Multi-pass membrane protein</topology>
    </subcellularLocation>
</comment>
<proteinExistence type="predicted"/>
<feature type="transmembrane region" description="Helical" evidence="5">
    <location>
        <begin position="154"/>
        <end position="172"/>
    </location>
</feature>